<dbReference type="AlphaFoldDB" id="A0A0C9ZA62"/>
<gene>
    <name evidence="1" type="ORF">PISMIDRAFT_95379</name>
</gene>
<evidence type="ECO:0000313" key="2">
    <source>
        <dbReference type="Proteomes" id="UP000054018"/>
    </source>
</evidence>
<dbReference type="HOGENOM" id="CLU_006344_16_0_1"/>
<reference evidence="2" key="2">
    <citation type="submission" date="2015-01" db="EMBL/GenBank/DDBJ databases">
        <title>Evolutionary Origins and Diversification of the Mycorrhizal Mutualists.</title>
        <authorList>
            <consortium name="DOE Joint Genome Institute"/>
            <consortium name="Mycorrhizal Genomics Consortium"/>
            <person name="Kohler A."/>
            <person name="Kuo A."/>
            <person name="Nagy L.G."/>
            <person name="Floudas D."/>
            <person name="Copeland A."/>
            <person name="Barry K.W."/>
            <person name="Cichocki N."/>
            <person name="Veneault-Fourrey C."/>
            <person name="LaButti K."/>
            <person name="Lindquist E.A."/>
            <person name="Lipzen A."/>
            <person name="Lundell T."/>
            <person name="Morin E."/>
            <person name="Murat C."/>
            <person name="Riley R."/>
            <person name="Ohm R."/>
            <person name="Sun H."/>
            <person name="Tunlid A."/>
            <person name="Henrissat B."/>
            <person name="Grigoriev I.V."/>
            <person name="Hibbett D.S."/>
            <person name="Martin F."/>
        </authorList>
    </citation>
    <scope>NUCLEOTIDE SEQUENCE [LARGE SCALE GENOMIC DNA]</scope>
    <source>
        <strain evidence="2">441</strain>
    </source>
</reference>
<keyword evidence="2" id="KW-1185">Reference proteome</keyword>
<dbReference type="EMBL" id="KN833703">
    <property type="protein sequence ID" value="KIK26111.1"/>
    <property type="molecule type" value="Genomic_DNA"/>
</dbReference>
<dbReference type="Proteomes" id="UP000054018">
    <property type="component" value="Unassembled WGS sequence"/>
</dbReference>
<proteinExistence type="predicted"/>
<dbReference type="OrthoDB" id="3187773at2759"/>
<sequence>MRTEYIHACPMWRNKGPHNDCIFVGTDPEANGMRAYSVVRILAFFSFNYKGVTYPCAAVRWFDTIGNEPDDDMGMWMVRPAHSANNSPFFDVIHLDTIYRTAHLIPIYGTRFISPNIKSSNLYDAFCAFYVNKYTDHHAFETAT</sequence>
<organism evidence="1 2">
    <name type="scientific">Pisolithus microcarpus 441</name>
    <dbReference type="NCBI Taxonomy" id="765257"/>
    <lineage>
        <taxon>Eukaryota</taxon>
        <taxon>Fungi</taxon>
        <taxon>Dikarya</taxon>
        <taxon>Basidiomycota</taxon>
        <taxon>Agaricomycotina</taxon>
        <taxon>Agaricomycetes</taxon>
        <taxon>Agaricomycetidae</taxon>
        <taxon>Boletales</taxon>
        <taxon>Sclerodermatineae</taxon>
        <taxon>Pisolithaceae</taxon>
        <taxon>Pisolithus</taxon>
    </lineage>
</organism>
<dbReference type="STRING" id="765257.A0A0C9ZA62"/>
<evidence type="ECO:0000313" key="1">
    <source>
        <dbReference type="EMBL" id="KIK26111.1"/>
    </source>
</evidence>
<name>A0A0C9ZA62_9AGAM</name>
<reference evidence="1 2" key="1">
    <citation type="submission" date="2014-04" db="EMBL/GenBank/DDBJ databases">
        <authorList>
            <consortium name="DOE Joint Genome Institute"/>
            <person name="Kuo A."/>
            <person name="Kohler A."/>
            <person name="Costa M.D."/>
            <person name="Nagy L.G."/>
            <person name="Floudas D."/>
            <person name="Copeland A."/>
            <person name="Barry K.W."/>
            <person name="Cichocki N."/>
            <person name="Veneault-Fourrey C."/>
            <person name="LaButti K."/>
            <person name="Lindquist E.A."/>
            <person name="Lipzen A."/>
            <person name="Lundell T."/>
            <person name="Morin E."/>
            <person name="Murat C."/>
            <person name="Sun H."/>
            <person name="Tunlid A."/>
            <person name="Henrissat B."/>
            <person name="Grigoriev I.V."/>
            <person name="Hibbett D.S."/>
            <person name="Martin F."/>
            <person name="Nordberg H.P."/>
            <person name="Cantor M.N."/>
            <person name="Hua S.X."/>
        </authorList>
    </citation>
    <scope>NUCLEOTIDE SEQUENCE [LARGE SCALE GENOMIC DNA]</scope>
    <source>
        <strain evidence="1 2">441</strain>
    </source>
</reference>
<protein>
    <submittedName>
        <fullName evidence="1">Uncharacterized protein</fullName>
    </submittedName>
</protein>
<accession>A0A0C9ZA62</accession>